<name>A0AAW0YXP2_9TREE</name>
<evidence type="ECO:0000256" key="1">
    <source>
        <dbReference type="SAM" id="MobiDB-lite"/>
    </source>
</evidence>
<evidence type="ECO:0000313" key="2">
    <source>
        <dbReference type="EMBL" id="KAK8850514.1"/>
    </source>
</evidence>
<comment type="caution">
    <text evidence="2">The sequence shown here is derived from an EMBL/GenBank/DDBJ whole genome shotgun (WGS) entry which is preliminary data.</text>
</comment>
<feature type="compositionally biased region" description="Basic and acidic residues" evidence="1">
    <location>
        <begin position="25"/>
        <end position="36"/>
    </location>
</feature>
<dbReference type="Proteomes" id="UP001388673">
    <property type="component" value="Unassembled WGS sequence"/>
</dbReference>
<organism evidence="2 3">
    <name type="scientific">Kwoniella newhampshirensis</name>
    <dbReference type="NCBI Taxonomy" id="1651941"/>
    <lineage>
        <taxon>Eukaryota</taxon>
        <taxon>Fungi</taxon>
        <taxon>Dikarya</taxon>
        <taxon>Basidiomycota</taxon>
        <taxon>Agaricomycotina</taxon>
        <taxon>Tremellomycetes</taxon>
        <taxon>Tremellales</taxon>
        <taxon>Cryptococcaceae</taxon>
        <taxon>Kwoniella</taxon>
    </lineage>
</organism>
<dbReference type="GeneID" id="92181690"/>
<feature type="compositionally biased region" description="Polar residues" evidence="1">
    <location>
        <begin position="252"/>
        <end position="262"/>
    </location>
</feature>
<dbReference type="AlphaFoldDB" id="A0AAW0YXP2"/>
<feature type="region of interest" description="Disordered" evidence="1">
    <location>
        <begin position="230"/>
        <end position="262"/>
    </location>
</feature>
<reference evidence="2 3" key="1">
    <citation type="journal article" date="2024" name="bioRxiv">
        <title>Comparative genomics of Cryptococcus and Kwoniella reveals pathogenesis evolution and contrasting karyotype dynamics via intercentromeric recombination or chromosome fusion.</title>
        <authorList>
            <person name="Coelho M.A."/>
            <person name="David-Palma M."/>
            <person name="Shea T."/>
            <person name="Bowers K."/>
            <person name="McGinley-Smith S."/>
            <person name="Mohammad A.W."/>
            <person name="Gnirke A."/>
            <person name="Yurkov A.M."/>
            <person name="Nowrousian M."/>
            <person name="Sun S."/>
            <person name="Cuomo C.A."/>
            <person name="Heitman J."/>
        </authorList>
    </citation>
    <scope>NUCLEOTIDE SEQUENCE [LARGE SCALE GENOMIC DNA]</scope>
    <source>
        <strain evidence="2 3">CBS 13917</strain>
    </source>
</reference>
<feature type="region of interest" description="Disordered" evidence="1">
    <location>
        <begin position="76"/>
        <end position="150"/>
    </location>
</feature>
<protein>
    <submittedName>
        <fullName evidence="2">Uncharacterized protein</fullName>
    </submittedName>
</protein>
<feature type="region of interest" description="Disordered" evidence="1">
    <location>
        <begin position="1"/>
        <end position="60"/>
    </location>
</feature>
<proteinExistence type="predicted"/>
<gene>
    <name evidence="2" type="ORF">IAR55_004432</name>
</gene>
<dbReference type="KEGG" id="kne:92181690"/>
<accession>A0AAW0YXP2</accession>
<sequence>MSRSSNNPFQLFSEGDSIRTTHPVIRPERSALKTGDDTTSQDDGAVSSEEDDYHSCLGDRCDHAVRSDRGIIHYRHIPVSHDGRSHTSGPSHRSSYLGDARSPAPPAPSHAGSNPASQTAENGTRPSDGRATETVSTQNRDPHRAPSAASPFTFYVHPVSSAHPETSERAPIVEHQLLPPLNSRLTHVAAPRSWHSSVSNDDGTGHQFQESEIGGLQARVRDLQDSLATMESNARRDTTFPGAESPGMASFAWQSTKEACRI</sequence>
<keyword evidence="3" id="KW-1185">Reference proteome</keyword>
<dbReference type="RefSeq" id="XP_066801945.1">
    <property type="nucleotide sequence ID" value="XM_066947531.1"/>
</dbReference>
<evidence type="ECO:0000313" key="3">
    <source>
        <dbReference type="Proteomes" id="UP001388673"/>
    </source>
</evidence>
<feature type="compositionally biased region" description="Polar residues" evidence="1">
    <location>
        <begin position="1"/>
        <end position="10"/>
    </location>
</feature>
<dbReference type="EMBL" id="JBCAWK010000008">
    <property type="protein sequence ID" value="KAK8850514.1"/>
    <property type="molecule type" value="Genomic_DNA"/>
</dbReference>